<evidence type="ECO:0000313" key="7">
    <source>
        <dbReference type="Proteomes" id="UP001145094"/>
    </source>
</evidence>
<reference evidence="6" key="1">
    <citation type="submission" date="2022-11" db="EMBL/GenBank/DDBJ databases">
        <title>Draft genome sequence of Sellimonas catena strain 18CBH55.</title>
        <authorList>
            <person name="Atsushi H."/>
            <person name="Moriya O."/>
            <person name="Mitsuo S."/>
        </authorList>
    </citation>
    <scope>NUCLEOTIDE SEQUENCE</scope>
    <source>
        <strain evidence="6">18CBH55</strain>
    </source>
</reference>
<feature type="domain" description="Probable ATP-binding protein BrxC 4th six-stranded beta-sheet" evidence="5">
    <location>
        <begin position="570"/>
        <end position="750"/>
    </location>
</feature>
<evidence type="ECO:0000259" key="5">
    <source>
        <dbReference type="Pfam" id="PF25796"/>
    </source>
</evidence>
<dbReference type="InterPro" id="IPR047679">
    <property type="entry name" value="BREX_BrxC"/>
</dbReference>
<accession>A0A9W6FFH6</accession>
<dbReference type="SUPFAM" id="SSF52540">
    <property type="entry name" value="P-loop containing nucleoside triphosphate hydrolases"/>
    <property type="match status" value="1"/>
</dbReference>
<dbReference type="EMBL" id="BSCH01000010">
    <property type="protein sequence ID" value="GLG90289.1"/>
    <property type="molecule type" value="Genomic_DNA"/>
</dbReference>
<feature type="region of interest" description="Disordered" evidence="1">
    <location>
        <begin position="1139"/>
        <end position="1168"/>
    </location>
</feature>
<comment type="caution">
    <text evidence="6">The sequence shown here is derived from an EMBL/GenBank/DDBJ whole genome shotgun (WGS) entry which is preliminary data.</text>
</comment>
<proteinExistence type="predicted"/>
<evidence type="ECO:0000256" key="1">
    <source>
        <dbReference type="SAM" id="MobiDB-lite"/>
    </source>
</evidence>
<dbReference type="Pfam" id="PF25791">
    <property type="entry name" value="WHD_BREX_BrxC"/>
    <property type="match status" value="1"/>
</dbReference>
<sequence>MKIQNMFLKDIDRQISGVIKVGQIETEDKKQELDEYVVTRELTKHFREFFDNYTASMDRPTDNIGVWISGFFGSGKSHFLKILSYVLDDTLVDGKHANEYFKNKENIQVDPTIYANMERASHTPTQVILFNVDSKSTSTAKSDSNAIVTVFNRVFNEKLGYDGANPALADLERQLDEEGQYELFQDTFRRLHGQEWKEVRNKFRVIRGRVEKTLVDMGYMDEENAKLWVKESTTQNYQIAIEDFAERVHQYIEKSGKRVVFLVDEIGQFISTDSKLMLNLQTMTEELGVRCHGKAWIIVTAQEDIDSMTANMDVTAESKNDFSKIQGRFKTRLSLTSVNADEVIRERILKKNEAGTMTLKALYDSEETVILNAVDFKDSGREMKKFKNADEFAEVYPFLPYQFHLLADILNAIRLNSSSGRHQSEGERSMLGAFQQAAKAVMYQQEGTIVPLYRFFDDLVEFIDHTHAIVILRAQENERINPNKEEDCFPVNVLKVLFLLKYVQGIPLTENNIVNFMMTNIHEDKADLRKKVADALQLLVNNLLVSQIQDTYEFLTDEEQDINRQIRDRNVSERDIMAAITKVVYDSIYNNARFRVPKFNGRYTFAFNQFVDNIPNKGNQNNQIGLRIITPRYTGTTGDGNVDDTTLSMISARNQEAILKLPVDSNPYYKEMQNALKIEDYIRSVADPQKGKSTIIRNTKVQEAGKSRAAALAALKEAIGNADIFVNGQHITDIKSRDSVVRINEALGRLVDTIYYKLSYIDSPKDDIAIKNLFKTDNQTKLELGDAGEPNSLAVKEAFEYINRTTSAHSMISMKSLLDHFAIAPYGYTEMDTKWIIAKLFKDGKLSATAEKEPITIFNRDANDLGTYFTNRRYEDKLLFKAKEIIDPAQINDCRKVIKELFNRTETSDDADHVMSTFKEASLPLKRDLEWMLREQNAQPKYPGKSIMGEVKSALAQFESITDETTFFRTISRQKAEILELADDLAPVRTFYNSDTQKKIFDDYGLRALKFYDSSKEHITDVTLTRVVDEIRSIITNRSPYEKIKDLPNLYEKFIESYNRVLDAKLEPVNQVIEQDQKIVMDALEGKEYQSRYEARVKREFHDLLERATNEQNISDMLGFKDKADSLCKKYLDEFARIPDPKPTLDDQDDTNGGGNGEQVPPTPKKPKVKNVIARNIVADTWYIKNTADIDNYLNNLRKQIEAELADSDEVRLHL</sequence>
<feature type="domain" description="Probable ATP-binding protein BrxC winged helix-turn-helix" evidence="3">
    <location>
        <begin position="757"/>
        <end position="883"/>
    </location>
</feature>
<dbReference type="Proteomes" id="UP001145094">
    <property type="component" value="Unassembled WGS sequence"/>
</dbReference>
<dbReference type="NCBIfam" id="NF033441">
    <property type="entry name" value="BREX_BrxC"/>
    <property type="match status" value="1"/>
</dbReference>
<reference evidence="6" key="3">
    <citation type="journal article" date="2023" name="Int. J. Syst. Evol. Microbiol.">
        <title>Sellimonas catena sp. nov., isolated from human faeces.</title>
        <authorList>
            <person name="Hisatomi A."/>
            <person name="Ohkuma M."/>
            <person name="Sakamoto M."/>
        </authorList>
    </citation>
    <scope>NUCLEOTIDE SEQUENCE</scope>
    <source>
        <strain evidence="6">18CBH55</strain>
    </source>
</reference>
<dbReference type="AlphaFoldDB" id="A0A9W6FFH6"/>
<evidence type="ECO:0000259" key="3">
    <source>
        <dbReference type="Pfam" id="PF25791"/>
    </source>
</evidence>
<evidence type="ECO:0008006" key="8">
    <source>
        <dbReference type="Google" id="ProtNLM"/>
    </source>
</evidence>
<dbReference type="RefSeq" id="WP_118637679.1">
    <property type="nucleotide sequence ID" value="NZ_BSCH01000010.1"/>
</dbReference>
<dbReference type="InterPro" id="IPR058036">
    <property type="entry name" value="BREX_BrxC_4th"/>
</dbReference>
<name>A0A9W6FFH6_9FIRM</name>
<evidence type="ECO:0000259" key="2">
    <source>
        <dbReference type="Pfam" id="PF07693"/>
    </source>
</evidence>
<feature type="domain" description="Probable ATP-binding protein BrxC alpha-helical" evidence="4">
    <location>
        <begin position="890"/>
        <end position="1014"/>
    </location>
</feature>
<gene>
    <name evidence="6" type="ORF">Selli2_17160</name>
</gene>
<organism evidence="6 7">
    <name type="scientific">Sellimonas catena</name>
    <dbReference type="NCBI Taxonomy" id="2994035"/>
    <lineage>
        <taxon>Bacteria</taxon>
        <taxon>Bacillati</taxon>
        <taxon>Bacillota</taxon>
        <taxon>Clostridia</taxon>
        <taxon>Lachnospirales</taxon>
        <taxon>Lachnospiraceae</taxon>
        <taxon>Sellimonas</taxon>
    </lineage>
</organism>
<dbReference type="Pfam" id="PF25796">
    <property type="entry name" value="BREX_BrxC_4th"/>
    <property type="match status" value="1"/>
</dbReference>
<evidence type="ECO:0000259" key="4">
    <source>
        <dbReference type="Pfam" id="PF25792"/>
    </source>
</evidence>
<reference evidence="6" key="2">
    <citation type="submission" date="2022-11" db="EMBL/GenBank/DDBJ databases">
        <title>Draft genome sequence of Sellimonas catena strain 18CBH55.</title>
        <authorList>
            <person name="Hisatomi A."/>
            <person name="Ohkuma M."/>
            <person name="Sakamoto M."/>
        </authorList>
    </citation>
    <scope>NUCLEOTIDE SEQUENCE</scope>
    <source>
        <strain evidence="6">18CBH55</strain>
    </source>
</reference>
<dbReference type="InterPro" id="IPR011646">
    <property type="entry name" value="KAP_P-loop"/>
</dbReference>
<dbReference type="InterPro" id="IPR027417">
    <property type="entry name" value="P-loop_NTPase"/>
</dbReference>
<dbReference type="InterPro" id="IPR058037">
    <property type="entry name" value="BREX_BrxC_helical"/>
</dbReference>
<protein>
    <recommendedName>
        <fullName evidence="8">BREX system P-loop protein BrxC</fullName>
    </recommendedName>
</protein>
<dbReference type="Pfam" id="PF07693">
    <property type="entry name" value="KAP_NTPase"/>
    <property type="match status" value="1"/>
</dbReference>
<dbReference type="InterPro" id="IPR058038">
    <property type="entry name" value="BREX_BrxC_wHTH"/>
</dbReference>
<feature type="domain" description="KAP NTPase" evidence="2">
    <location>
        <begin position="55"/>
        <end position="386"/>
    </location>
</feature>
<dbReference type="Pfam" id="PF25792">
    <property type="entry name" value="BREX_BrxC_helical"/>
    <property type="match status" value="1"/>
</dbReference>
<evidence type="ECO:0000313" key="6">
    <source>
        <dbReference type="EMBL" id="GLG90289.1"/>
    </source>
</evidence>